<keyword evidence="3" id="KW-1185">Reference proteome</keyword>
<keyword evidence="2" id="KW-0560">Oxidoreductase</keyword>
<dbReference type="AlphaFoldDB" id="A0A2T0W9P5"/>
<proteinExistence type="predicted"/>
<name>A0A2T0W9P5_9RHOB</name>
<dbReference type="InterPro" id="IPR007138">
    <property type="entry name" value="ABM_dom"/>
</dbReference>
<evidence type="ECO:0000259" key="1">
    <source>
        <dbReference type="PROSITE" id="PS51725"/>
    </source>
</evidence>
<protein>
    <submittedName>
        <fullName evidence="2">Heme-degrading monooxygenase HmoA</fullName>
    </submittedName>
</protein>
<dbReference type="PROSITE" id="PS51725">
    <property type="entry name" value="ABM"/>
    <property type="match status" value="1"/>
</dbReference>
<dbReference type="PANTHER" id="PTHR37811">
    <property type="entry name" value="BLL5343 PROTEIN"/>
    <property type="match status" value="1"/>
</dbReference>
<reference evidence="2 3" key="1">
    <citation type="submission" date="2018-03" db="EMBL/GenBank/DDBJ databases">
        <title>Genomic Encyclopedia of Archaeal and Bacterial Type Strains, Phase II (KMG-II): from individual species to whole genera.</title>
        <authorList>
            <person name="Goeker M."/>
        </authorList>
    </citation>
    <scope>NUCLEOTIDE SEQUENCE [LARGE SCALE GENOMIC DNA]</scope>
    <source>
        <strain evidence="2 3">DSM 100212</strain>
    </source>
</reference>
<dbReference type="EMBL" id="PVTQ01000032">
    <property type="protein sequence ID" value="PRY83346.1"/>
    <property type="molecule type" value="Genomic_DNA"/>
</dbReference>
<organism evidence="2 3">
    <name type="scientific">Donghicola tyrosinivorans</name>
    <dbReference type="NCBI Taxonomy" id="1652492"/>
    <lineage>
        <taxon>Bacteria</taxon>
        <taxon>Pseudomonadati</taxon>
        <taxon>Pseudomonadota</taxon>
        <taxon>Alphaproteobacteria</taxon>
        <taxon>Rhodobacterales</taxon>
        <taxon>Roseobacteraceae</taxon>
        <taxon>Donghicola</taxon>
    </lineage>
</organism>
<dbReference type="RefSeq" id="WP_106268826.1">
    <property type="nucleotide sequence ID" value="NZ_PVTQ01000032.1"/>
</dbReference>
<dbReference type="GO" id="GO:0004497">
    <property type="term" value="F:monooxygenase activity"/>
    <property type="evidence" value="ECO:0007669"/>
    <property type="project" value="UniProtKB-KW"/>
</dbReference>
<dbReference type="InterPro" id="IPR052936">
    <property type="entry name" value="Jasmonate_Hydroxylase-like"/>
</dbReference>
<comment type="caution">
    <text evidence="2">The sequence shown here is derived from an EMBL/GenBank/DDBJ whole genome shotgun (WGS) entry which is preliminary data.</text>
</comment>
<dbReference type="Gene3D" id="3.30.70.100">
    <property type="match status" value="1"/>
</dbReference>
<gene>
    <name evidence="2" type="ORF">CLV74_1329</name>
</gene>
<dbReference type="SUPFAM" id="SSF54909">
    <property type="entry name" value="Dimeric alpha+beta barrel"/>
    <property type="match status" value="1"/>
</dbReference>
<sequence>MIAVIFELVPAKGQRAVYLGKAADLRPLLDGIDGFLSIERFQSLADPERLLSLSFWRDEQAVQAWRQMEDHRAAQVQGRSGLLQDYRLRVAHVLRDYGMSQRGQAPKDSRQHHDA</sequence>
<feature type="domain" description="ABM" evidence="1">
    <location>
        <begin position="2"/>
        <end position="90"/>
    </location>
</feature>
<evidence type="ECO:0000313" key="2">
    <source>
        <dbReference type="EMBL" id="PRY83346.1"/>
    </source>
</evidence>
<dbReference type="Pfam" id="PF03992">
    <property type="entry name" value="ABM"/>
    <property type="match status" value="1"/>
</dbReference>
<dbReference type="PANTHER" id="PTHR37811:SF2">
    <property type="entry name" value="ABM DOMAIN-CONTAINING PROTEIN"/>
    <property type="match status" value="1"/>
</dbReference>
<keyword evidence="2" id="KW-0503">Monooxygenase</keyword>
<evidence type="ECO:0000313" key="3">
    <source>
        <dbReference type="Proteomes" id="UP000238392"/>
    </source>
</evidence>
<dbReference type="InterPro" id="IPR011008">
    <property type="entry name" value="Dimeric_a/b-barrel"/>
</dbReference>
<dbReference type="OrthoDB" id="9797060at2"/>
<dbReference type="Proteomes" id="UP000238392">
    <property type="component" value="Unassembled WGS sequence"/>
</dbReference>
<accession>A0A2T0W9P5</accession>